<feature type="compositionally biased region" description="Acidic residues" evidence="1">
    <location>
        <begin position="362"/>
        <end position="373"/>
    </location>
</feature>
<comment type="caution">
    <text evidence="2">The sequence shown here is derived from an EMBL/GenBank/DDBJ whole genome shotgun (WGS) entry which is preliminary data.</text>
</comment>
<name>A0A6G0XMP6_9STRA</name>
<dbReference type="VEuPathDB" id="FungiDB:AeMF1_017645"/>
<feature type="region of interest" description="Disordered" evidence="1">
    <location>
        <begin position="1"/>
        <end position="34"/>
    </location>
</feature>
<organism evidence="2 3">
    <name type="scientific">Aphanomyces euteiches</name>
    <dbReference type="NCBI Taxonomy" id="100861"/>
    <lineage>
        <taxon>Eukaryota</taxon>
        <taxon>Sar</taxon>
        <taxon>Stramenopiles</taxon>
        <taxon>Oomycota</taxon>
        <taxon>Saprolegniomycetes</taxon>
        <taxon>Saprolegniales</taxon>
        <taxon>Verrucalvaceae</taxon>
        <taxon>Aphanomyces</taxon>
    </lineage>
</organism>
<sequence length="437" mass="49784">MGNALPAVSKWKRDGKLPTSSTNKEPMEEPAKTKLPTAPDKALLFIEDHIVSSAEWNGENVFVYLKRFCGAMNESETEGRKRKQKLTTFVPGVHNTFNFKLNQETGQVSHDAIIAAKKLQVFLRRHMYRVRWREAVETLVSRLREEHRLQQEETALESMVTRFREILRDGLTASKVSTMGVLKTVVLRLVIDTTFDECYITWTPSKKREPRILMHDIDKVVAATKTMSGVPNHLLRKVSHRRTFVFCIRSSSSSHSSSGRGVLPRRFMILQVANSKERDFLIKGFQRFLENRASYLDDSGVPRMDKRKAALAFFNPPAVPTSPTSSEAVPAPAMSRLEQLEFKEQRRRQARQLLAATSTVFSDDEENEEDDEDSQRSPVSYRAKERAASVVPLDASSAQPLLSHFYSTRFDAMDEEAKQDKLPSENARGRSSTERFV</sequence>
<proteinExistence type="predicted"/>
<evidence type="ECO:0000313" key="3">
    <source>
        <dbReference type="Proteomes" id="UP000481153"/>
    </source>
</evidence>
<feature type="region of interest" description="Disordered" evidence="1">
    <location>
        <begin position="416"/>
        <end position="437"/>
    </location>
</feature>
<dbReference type="AlphaFoldDB" id="A0A6G0XMP6"/>
<protein>
    <submittedName>
        <fullName evidence="2">Uncharacterized protein</fullName>
    </submittedName>
</protein>
<keyword evidence="3" id="KW-1185">Reference proteome</keyword>
<evidence type="ECO:0000313" key="2">
    <source>
        <dbReference type="EMBL" id="KAF0741653.1"/>
    </source>
</evidence>
<gene>
    <name evidence="2" type="ORF">Ae201684_003328</name>
</gene>
<dbReference type="EMBL" id="VJMJ01000036">
    <property type="protein sequence ID" value="KAF0741653.1"/>
    <property type="molecule type" value="Genomic_DNA"/>
</dbReference>
<reference evidence="2 3" key="1">
    <citation type="submission" date="2019-07" db="EMBL/GenBank/DDBJ databases">
        <title>Genomics analysis of Aphanomyces spp. identifies a new class of oomycete effector associated with host adaptation.</title>
        <authorList>
            <person name="Gaulin E."/>
        </authorList>
    </citation>
    <scope>NUCLEOTIDE SEQUENCE [LARGE SCALE GENOMIC DNA]</scope>
    <source>
        <strain evidence="2 3">ATCC 201684</strain>
    </source>
</reference>
<dbReference type="Proteomes" id="UP000481153">
    <property type="component" value="Unassembled WGS sequence"/>
</dbReference>
<feature type="region of interest" description="Disordered" evidence="1">
    <location>
        <begin position="356"/>
        <end position="394"/>
    </location>
</feature>
<accession>A0A6G0XMP6</accession>
<evidence type="ECO:0000256" key="1">
    <source>
        <dbReference type="SAM" id="MobiDB-lite"/>
    </source>
</evidence>